<evidence type="ECO:0000313" key="1">
    <source>
        <dbReference type="EMBL" id="KAF5317241.1"/>
    </source>
</evidence>
<gene>
    <name evidence="1" type="ORF">D9611_003474</name>
</gene>
<sequence length="246" mass="27154">MDQVEHYLCALIDCETGAPVGVARAPASGEEMTISHLSQWIYQRVWPVNIETRCSAQCNIVPLEFLVATPDTALKLKVSTINVAKLRAINANWIGYLSDNCIIADKDSLMLDILNDGARDTGNSLFLFAILGVARTPAIGEDMTLSDLSHWINQRFWPVNIETRCSVQCQIHPLEFLVATPDTAVKLKASTTNVAKLRALNANWIGYLSDNCVIVDKDSLILDILNDGARDSVNILFLFAICHLPE</sequence>
<protein>
    <submittedName>
        <fullName evidence="1">Uncharacterized protein</fullName>
    </submittedName>
</protein>
<organism evidence="1 2">
    <name type="scientific">Ephemerocybe angulata</name>
    <dbReference type="NCBI Taxonomy" id="980116"/>
    <lineage>
        <taxon>Eukaryota</taxon>
        <taxon>Fungi</taxon>
        <taxon>Dikarya</taxon>
        <taxon>Basidiomycota</taxon>
        <taxon>Agaricomycotina</taxon>
        <taxon>Agaricomycetes</taxon>
        <taxon>Agaricomycetidae</taxon>
        <taxon>Agaricales</taxon>
        <taxon>Agaricineae</taxon>
        <taxon>Psathyrellaceae</taxon>
        <taxon>Ephemerocybe</taxon>
    </lineage>
</organism>
<evidence type="ECO:0000313" key="2">
    <source>
        <dbReference type="Proteomes" id="UP000541558"/>
    </source>
</evidence>
<proteinExistence type="predicted"/>
<dbReference type="AlphaFoldDB" id="A0A8H5B5W3"/>
<dbReference type="OrthoDB" id="3079095at2759"/>
<reference evidence="1 2" key="1">
    <citation type="journal article" date="2020" name="ISME J.">
        <title>Uncovering the hidden diversity of litter-decomposition mechanisms in mushroom-forming fungi.</title>
        <authorList>
            <person name="Floudas D."/>
            <person name="Bentzer J."/>
            <person name="Ahren D."/>
            <person name="Johansson T."/>
            <person name="Persson P."/>
            <person name="Tunlid A."/>
        </authorList>
    </citation>
    <scope>NUCLEOTIDE SEQUENCE [LARGE SCALE GENOMIC DNA]</scope>
    <source>
        <strain evidence="1 2">CBS 175.51</strain>
    </source>
</reference>
<dbReference type="EMBL" id="JAACJK010000219">
    <property type="protein sequence ID" value="KAF5317241.1"/>
    <property type="molecule type" value="Genomic_DNA"/>
</dbReference>
<accession>A0A8H5B5W3</accession>
<comment type="caution">
    <text evidence="1">The sequence shown here is derived from an EMBL/GenBank/DDBJ whole genome shotgun (WGS) entry which is preliminary data.</text>
</comment>
<keyword evidence="2" id="KW-1185">Reference proteome</keyword>
<name>A0A8H5B5W3_9AGAR</name>
<dbReference type="Proteomes" id="UP000541558">
    <property type="component" value="Unassembled WGS sequence"/>
</dbReference>